<keyword evidence="3" id="KW-1185">Reference proteome</keyword>
<protein>
    <submittedName>
        <fullName evidence="2">tRNA U-34 5-methylaminomethyl-2-thiouridine biosynthesis protein</fullName>
    </submittedName>
</protein>
<name>A0A097ER71_9GAMM</name>
<feature type="domain" description="MnmC-like methyltransferase" evidence="1">
    <location>
        <begin position="126"/>
        <end position="229"/>
    </location>
</feature>
<evidence type="ECO:0000259" key="1">
    <source>
        <dbReference type="Pfam" id="PF05430"/>
    </source>
</evidence>
<reference evidence="2 3" key="1">
    <citation type="submission" date="2014-10" db="EMBL/GenBank/DDBJ databases">
        <title>Whole genome sequence of Francisella endociliophora strain FSC1006, isolated from a laboratory culture of the marine ciliate Euplotes raikovi.</title>
        <authorList>
            <person name="Granberg M."/>
            <person name="Backman S."/>
            <person name="Lundmark E."/>
            <person name="Nilsson E."/>
            <person name="Karlsson E."/>
            <person name="Thelaus J."/>
            <person name="Ohrman C."/>
            <person name="Larkeryd A."/>
            <person name="Stenberg P."/>
        </authorList>
    </citation>
    <scope>NUCLEOTIDE SEQUENCE [LARGE SCALE GENOMIC DNA]</scope>
    <source>
        <strain evidence="2 3">FSC1006</strain>
    </source>
</reference>
<dbReference type="Proteomes" id="UP000029672">
    <property type="component" value="Chromosome"/>
</dbReference>
<dbReference type="EMBL" id="CP009574">
    <property type="protein sequence ID" value="AIT10071.1"/>
    <property type="molecule type" value="Genomic_DNA"/>
</dbReference>
<dbReference type="InterPro" id="IPR047785">
    <property type="entry name" value="tRNA_MNMC2"/>
</dbReference>
<dbReference type="PANTHER" id="PTHR39963:SF1">
    <property type="entry name" value="MNMC-LIKE METHYLTRANSFERASE DOMAIN-CONTAINING PROTEIN"/>
    <property type="match status" value="1"/>
</dbReference>
<dbReference type="Pfam" id="PF05430">
    <property type="entry name" value="Methyltransf_30"/>
    <property type="match status" value="1"/>
</dbReference>
<gene>
    <name evidence="2" type="ORF">LO80_08880</name>
</gene>
<dbReference type="OrthoDB" id="9786494at2"/>
<dbReference type="STRING" id="1547445.LO80_08880"/>
<dbReference type="GO" id="GO:0016645">
    <property type="term" value="F:oxidoreductase activity, acting on the CH-NH group of donors"/>
    <property type="evidence" value="ECO:0007669"/>
    <property type="project" value="InterPro"/>
</dbReference>
<dbReference type="RefSeq" id="WP_040010446.1">
    <property type="nucleotide sequence ID" value="NZ_CP009574.1"/>
</dbReference>
<dbReference type="NCBIfam" id="NF033855">
    <property type="entry name" value="tRNA_MNMC2"/>
    <property type="match status" value="1"/>
</dbReference>
<organism evidence="2 3">
    <name type="scientific">Candidatus Francisella endociliophora</name>
    <dbReference type="NCBI Taxonomy" id="653937"/>
    <lineage>
        <taxon>Bacteria</taxon>
        <taxon>Pseudomonadati</taxon>
        <taxon>Pseudomonadota</taxon>
        <taxon>Gammaproteobacteria</taxon>
        <taxon>Thiotrichales</taxon>
        <taxon>Francisellaceae</taxon>
        <taxon>Francisella</taxon>
    </lineage>
</organism>
<dbReference type="GO" id="GO:0004808">
    <property type="term" value="F:tRNA (5-methylaminomethyl-2-thiouridylate)(34)-methyltransferase activity"/>
    <property type="evidence" value="ECO:0007669"/>
    <property type="project" value="InterPro"/>
</dbReference>
<dbReference type="KEGG" id="frf:LO80_08880"/>
<dbReference type="AlphaFoldDB" id="A0A097ER71"/>
<accession>A0A097ER71</accession>
<evidence type="ECO:0000313" key="2">
    <source>
        <dbReference type="EMBL" id="AIT10071.1"/>
    </source>
</evidence>
<evidence type="ECO:0000313" key="3">
    <source>
        <dbReference type="Proteomes" id="UP000029672"/>
    </source>
</evidence>
<proteinExistence type="predicted"/>
<sequence>MKFTKLIWENDTPKSLFFDDFYFSSDAAVTESSYNFLEHNFLATKFRELGKSNQKFTIFESGFGAGLNFILTMNLWRKYVSNILNTTHLEFISFEKYPIRHSDLLKISQKFSNLVSYKDLLRVYCPIQGENNYQFEKIKLRLIIDDINNMSSYELPKIDAWFLDGFAPAKNSAMWNENLFTNMKLLSKKGSSFATFTASSLVRKALQRNDFEVKKDTGFGKKREMMYGSFIG</sequence>
<dbReference type="InterPro" id="IPR029063">
    <property type="entry name" value="SAM-dependent_MTases_sf"/>
</dbReference>
<dbReference type="PANTHER" id="PTHR39963">
    <property type="entry name" value="SLL0983 PROTEIN"/>
    <property type="match status" value="1"/>
</dbReference>
<dbReference type="Gene3D" id="3.40.50.150">
    <property type="entry name" value="Vaccinia Virus protein VP39"/>
    <property type="match status" value="1"/>
</dbReference>
<dbReference type="eggNOG" id="COG4121">
    <property type="taxonomic scope" value="Bacteria"/>
</dbReference>
<dbReference type="InterPro" id="IPR008471">
    <property type="entry name" value="MnmC-like_methylTransf"/>
</dbReference>
<dbReference type="HOGENOM" id="CLU_061971_2_0_6"/>